<evidence type="ECO:0000256" key="4">
    <source>
        <dbReference type="ARBA" id="ARBA00022989"/>
    </source>
</evidence>
<feature type="transmembrane region" description="Helical" evidence="7">
    <location>
        <begin position="179"/>
        <end position="195"/>
    </location>
</feature>
<comment type="subcellular location">
    <subcellularLocation>
        <location evidence="1">Membrane</location>
        <topology evidence="1">Multi-pass membrane protein</topology>
    </subcellularLocation>
</comment>
<dbReference type="SUPFAM" id="SSF103481">
    <property type="entry name" value="Multidrug resistance efflux transporter EmrE"/>
    <property type="match status" value="2"/>
</dbReference>
<dbReference type="InterPro" id="IPR050638">
    <property type="entry name" value="AA-Vitamin_Transporters"/>
</dbReference>
<feature type="compositionally biased region" description="Basic and acidic residues" evidence="6">
    <location>
        <begin position="338"/>
        <end position="348"/>
    </location>
</feature>
<dbReference type="Proteomes" id="UP001499947">
    <property type="component" value="Unassembled WGS sequence"/>
</dbReference>
<sequence length="386" mass="39222">MSGGPRRGRDDTARGPDDTARARDNSPSPSAARTGTVLALLGVAAFSLTFPGTAWALTGLGPWTVTTCRVVLAALIAGGALAALRVPVPDRRHWPGLLMVAAGVVVGFPLLTTLALQTSTTAHAAVVVGLLPLTTAALSAVRTGVRPSRTFWAAALAGAAVVIAFAVQQSGGALTTGDLYLFGALLVCAAGYTEGGRLAAHMPGWQVIGWALVGCLPLSGPGAVLALSAEDVHLGGRAVAGLLWLAVGSQFVGLVVWYRGMAAIGVARASQLQLAQPLLTLVWSVLLLGEKLTPAAPIAAVAVLVCIGVTQRARVPAARSVRTPAAASRAQEPTVADRNPEAADRIPEAADQAPETADRIPEAAGLVPEAGDRIRPPAGANQDNQP</sequence>
<dbReference type="Pfam" id="PF00892">
    <property type="entry name" value="EamA"/>
    <property type="match status" value="2"/>
</dbReference>
<organism evidence="9 10">
    <name type="scientific">Streptomyces yatensis</name>
    <dbReference type="NCBI Taxonomy" id="155177"/>
    <lineage>
        <taxon>Bacteria</taxon>
        <taxon>Bacillati</taxon>
        <taxon>Actinomycetota</taxon>
        <taxon>Actinomycetes</taxon>
        <taxon>Kitasatosporales</taxon>
        <taxon>Streptomycetaceae</taxon>
        <taxon>Streptomyces</taxon>
        <taxon>Streptomyces violaceusniger group</taxon>
    </lineage>
</organism>
<feature type="transmembrane region" description="Helical" evidence="7">
    <location>
        <begin position="122"/>
        <end position="141"/>
    </location>
</feature>
<protein>
    <recommendedName>
        <fullName evidence="8">EamA domain-containing protein</fullName>
    </recommendedName>
</protein>
<evidence type="ECO:0000256" key="1">
    <source>
        <dbReference type="ARBA" id="ARBA00004141"/>
    </source>
</evidence>
<feature type="region of interest" description="Disordered" evidence="6">
    <location>
        <begin position="320"/>
        <end position="386"/>
    </location>
</feature>
<name>A0ABN2G892_9ACTN</name>
<evidence type="ECO:0000256" key="7">
    <source>
        <dbReference type="SAM" id="Phobius"/>
    </source>
</evidence>
<feature type="compositionally biased region" description="Basic and acidic residues" evidence="6">
    <location>
        <begin position="7"/>
        <end position="24"/>
    </location>
</feature>
<comment type="caution">
    <text evidence="9">The sequence shown here is derived from an EMBL/GenBank/DDBJ whole genome shotgun (WGS) entry which is preliminary data.</text>
</comment>
<evidence type="ECO:0000256" key="3">
    <source>
        <dbReference type="ARBA" id="ARBA00022692"/>
    </source>
</evidence>
<evidence type="ECO:0000256" key="5">
    <source>
        <dbReference type="ARBA" id="ARBA00023136"/>
    </source>
</evidence>
<dbReference type="PANTHER" id="PTHR32322">
    <property type="entry name" value="INNER MEMBRANE TRANSPORTER"/>
    <property type="match status" value="1"/>
</dbReference>
<feature type="region of interest" description="Disordered" evidence="6">
    <location>
        <begin position="1"/>
        <end position="31"/>
    </location>
</feature>
<gene>
    <name evidence="9" type="ORF">GCM10009680_03160</name>
</gene>
<proteinExistence type="inferred from homology"/>
<dbReference type="PANTHER" id="PTHR32322:SF2">
    <property type="entry name" value="EAMA DOMAIN-CONTAINING PROTEIN"/>
    <property type="match status" value="1"/>
</dbReference>
<feature type="transmembrane region" description="Helical" evidence="7">
    <location>
        <begin position="150"/>
        <end position="167"/>
    </location>
</feature>
<comment type="similarity">
    <text evidence="2">Belongs to the EamA transporter family.</text>
</comment>
<reference evidence="9 10" key="1">
    <citation type="journal article" date="2019" name="Int. J. Syst. Evol. Microbiol.">
        <title>The Global Catalogue of Microorganisms (GCM) 10K type strain sequencing project: providing services to taxonomists for standard genome sequencing and annotation.</title>
        <authorList>
            <consortium name="The Broad Institute Genomics Platform"/>
            <consortium name="The Broad Institute Genome Sequencing Center for Infectious Disease"/>
            <person name="Wu L."/>
            <person name="Ma J."/>
        </authorList>
    </citation>
    <scope>NUCLEOTIDE SEQUENCE [LARGE SCALE GENOMIC DNA]</scope>
    <source>
        <strain evidence="9 10">JCM 13244</strain>
    </source>
</reference>
<feature type="transmembrane region" description="Helical" evidence="7">
    <location>
        <begin position="241"/>
        <end position="260"/>
    </location>
</feature>
<keyword evidence="5 7" id="KW-0472">Membrane</keyword>
<feature type="domain" description="EamA" evidence="8">
    <location>
        <begin position="34"/>
        <end position="163"/>
    </location>
</feature>
<dbReference type="InterPro" id="IPR000620">
    <property type="entry name" value="EamA_dom"/>
</dbReference>
<evidence type="ECO:0000256" key="2">
    <source>
        <dbReference type="ARBA" id="ARBA00007362"/>
    </source>
</evidence>
<dbReference type="InterPro" id="IPR037185">
    <property type="entry name" value="EmrE-like"/>
</dbReference>
<evidence type="ECO:0000313" key="10">
    <source>
        <dbReference type="Proteomes" id="UP001499947"/>
    </source>
</evidence>
<evidence type="ECO:0000313" key="9">
    <source>
        <dbReference type="EMBL" id="GAA1666990.1"/>
    </source>
</evidence>
<accession>A0ABN2G892</accession>
<keyword evidence="3 7" id="KW-0812">Transmembrane</keyword>
<feature type="transmembrane region" description="Helical" evidence="7">
    <location>
        <begin position="37"/>
        <end position="57"/>
    </location>
</feature>
<dbReference type="EMBL" id="BAAALR010000004">
    <property type="protein sequence ID" value="GAA1666990.1"/>
    <property type="molecule type" value="Genomic_DNA"/>
</dbReference>
<keyword evidence="4 7" id="KW-1133">Transmembrane helix</keyword>
<keyword evidence="10" id="KW-1185">Reference proteome</keyword>
<feature type="transmembrane region" description="Helical" evidence="7">
    <location>
        <begin position="207"/>
        <end position="229"/>
    </location>
</feature>
<evidence type="ECO:0000256" key="6">
    <source>
        <dbReference type="SAM" id="MobiDB-lite"/>
    </source>
</evidence>
<feature type="transmembrane region" description="Helical" evidence="7">
    <location>
        <begin position="96"/>
        <end position="116"/>
    </location>
</feature>
<feature type="domain" description="EamA" evidence="8">
    <location>
        <begin position="176"/>
        <end position="307"/>
    </location>
</feature>
<feature type="transmembrane region" description="Helical" evidence="7">
    <location>
        <begin position="63"/>
        <end position="84"/>
    </location>
</feature>
<evidence type="ECO:0000259" key="8">
    <source>
        <dbReference type="Pfam" id="PF00892"/>
    </source>
</evidence>